<keyword evidence="9" id="KW-0012">Acyltransferase</keyword>
<evidence type="ECO:0000256" key="1">
    <source>
        <dbReference type="ARBA" id="ARBA00004651"/>
    </source>
</evidence>
<accession>A0A1V4IHQ2</accession>
<dbReference type="AlphaFoldDB" id="A0A1V4IHQ2"/>
<dbReference type="EMBL" id="MZGT01000050">
    <property type="protein sequence ID" value="OPJ59528.1"/>
    <property type="molecule type" value="Genomic_DNA"/>
</dbReference>
<feature type="transmembrane region" description="Helical" evidence="7">
    <location>
        <begin position="114"/>
        <end position="131"/>
    </location>
</feature>
<keyword evidence="10" id="KW-1185">Reference proteome</keyword>
<organism evidence="9 10">
    <name type="scientific">Clostridium chromiireducens</name>
    <dbReference type="NCBI Taxonomy" id="225345"/>
    <lineage>
        <taxon>Bacteria</taxon>
        <taxon>Bacillati</taxon>
        <taxon>Bacillota</taxon>
        <taxon>Clostridia</taxon>
        <taxon>Eubacteriales</taxon>
        <taxon>Clostridiaceae</taxon>
        <taxon>Clostridium</taxon>
    </lineage>
</organism>
<feature type="transmembrane region" description="Helical" evidence="7">
    <location>
        <begin position="6"/>
        <end position="26"/>
    </location>
</feature>
<keyword evidence="6 7" id="KW-0472">Membrane</keyword>
<dbReference type="GO" id="GO:0016413">
    <property type="term" value="F:O-acetyltransferase activity"/>
    <property type="evidence" value="ECO:0007669"/>
    <property type="project" value="TreeGrafter"/>
</dbReference>
<evidence type="ECO:0000256" key="2">
    <source>
        <dbReference type="ARBA" id="ARBA00007400"/>
    </source>
</evidence>
<sequence length="340" mass="39490">MRKRVFYLDFIRAISVMLIITYHFNVQIGLHNINTKYVMIQNFANENIGSIGITLFIMISGMALMLNYKDNLDMELFIKKRITTLYPIYWIGYILTFIILAIIIRGIPVSAEGWSFVFTIVGMDGFLYYIVPNFYLIGEWFFGFIIILYLIFPIARILLLKYPKRTLGIVIIVYIFLTSHYGRLFQIDVVRNPLIRLLDFMFGMSLAVYMKEIKSYQFLVGIIGLIILLGVPLNISHIYIAFLAGALVFICLIYISKYIRLESVRKLISFISKYSFAAILTHHNIIAQILNRFNNTQISIQCTYLLYIVVLMITFLAAFCLFELTIKIKSMSNFSRNGIN</sequence>
<dbReference type="GO" id="GO:0005886">
    <property type="term" value="C:plasma membrane"/>
    <property type="evidence" value="ECO:0007669"/>
    <property type="project" value="UniProtKB-SubCell"/>
</dbReference>
<feature type="domain" description="Acyltransferase 3" evidence="8">
    <location>
        <begin position="7"/>
        <end position="321"/>
    </location>
</feature>
<keyword evidence="5 7" id="KW-1133">Transmembrane helix</keyword>
<evidence type="ECO:0000256" key="6">
    <source>
        <dbReference type="ARBA" id="ARBA00023136"/>
    </source>
</evidence>
<keyword evidence="9" id="KW-0808">Transferase</keyword>
<feature type="transmembrane region" description="Helical" evidence="7">
    <location>
        <begin position="88"/>
        <end position="107"/>
    </location>
</feature>
<evidence type="ECO:0000313" key="9">
    <source>
        <dbReference type="EMBL" id="OPJ59528.1"/>
    </source>
</evidence>
<name>A0A1V4IHQ2_9CLOT</name>
<dbReference type="Pfam" id="PF01757">
    <property type="entry name" value="Acyl_transf_3"/>
    <property type="match status" value="1"/>
</dbReference>
<comment type="subcellular location">
    <subcellularLocation>
        <location evidence="1">Cell membrane</location>
        <topology evidence="1">Multi-pass membrane protein</topology>
    </subcellularLocation>
</comment>
<feature type="transmembrane region" description="Helical" evidence="7">
    <location>
        <begin position="305"/>
        <end position="326"/>
    </location>
</feature>
<protein>
    <submittedName>
        <fullName evidence="9">Acyltransferase family protein</fullName>
    </submittedName>
</protein>
<gene>
    <name evidence="9" type="ORF">CLCHR_34110</name>
</gene>
<feature type="transmembrane region" description="Helical" evidence="7">
    <location>
        <begin position="137"/>
        <end position="159"/>
    </location>
</feature>
<feature type="transmembrane region" description="Helical" evidence="7">
    <location>
        <begin position="238"/>
        <end position="255"/>
    </location>
</feature>
<evidence type="ECO:0000256" key="3">
    <source>
        <dbReference type="ARBA" id="ARBA00022475"/>
    </source>
</evidence>
<evidence type="ECO:0000313" key="10">
    <source>
        <dbReference type="Proteomes" id="UP000191056"/>
    </source>
</evidence>
<dbReference type="GO" id="GO:0009246">
    <property type="term" value="P:enterobacterial common antigen biosynthetic process"/>
    <property type="evidence" value="ECO:0007669"/>
    <property type="project" value="TreeGrafter"/>
</dbReference>
<dbReference type="Proteomes" id="UP000191056">
    <property type="component" value="Unassembled WGS sequence"/>
</dbReference>
<reference evidence="9 10" key="1">
    <citation type="submission" date="2017-03" db="EMBL/GenBank/DDBJ databases">
        <title>Genome sequence of Clostridium chromiireducens DSM 23318.</title>
        <authorList>
            <person name="Poehlein A."/>
            <person name="Daniel R."/>
        </authorList>
    </citation>
    <scope>NUCLEOTIDE SEQUENCE [LARGE SCALE GENOMIC DNA]</scope>
    <source>
        <strain evidence="9 10">DSM 23318</strain>
    </source>
</reference>
<feature type="transmembrane region" description="Helical" evidence="7">
    <location>
        <begin position="47"/>
        <end position="68"/>
    </location>
</feature>
<feature type="transmembrane region" description="Helical" evidence="7">
    <location>
        <begin position="267"/>
        <end position="285"/>
    </location>
</feature>
<feature type="transmembrane region" description="Helical" evidence="7">
    <location>
        <begin position="193"/>
        <end position="209"/>
    </location>
</feature>
<dbReference type="InterPro" id="IPR002656">
    <property type="entry name" value="Acyl_transf_3_dom"/>
</dbReference>
<feature type="transmembrane region" description="Helical" evidence="7">
    <location>
        <begin position="166"/>
        <end position="187"/>
    </location>
</feature>
<evidence type="ECO:0000259" key="8">
    <source>
        <dbReference type="Pfam" id="PF01757"/>
    </source>
</evidence>
<dbReference type="PANTHER" id="PTHR40074:SF2">
    <property type="entry name" value="O-ACETYLTRANSFERASE WECH"/>
    <property type="match status" value="1"/>
</dbReference>
<evidence type="ECO:0000256" key="7">
    <source>
        <dbReference type="SAM" id="Phobius"/>
    </source>
</evidence>
<evidence type="ECO:0000256" key="5">
    <source>
        <dbReference type="ARBA" id="ARBA00022989"/>
    </source>
</evidence>
<proteinExistence type="inferred from homology"/>
<feature type="transmembrane region" description="Helical" evidence="7">
    <location>
        <begin position="216"/>
        <end position="232"/>
    </location>
</feature>
<comment type="caution">
    <text evidence="9">The sequence shown here is derived from an EMBL/GenBank/DDBJ whole genome shotgun (WGS) entry which is preliminary data.</text>
</comment>
<dbReference type="PANTHER" id="PTHR40074">
    <property type="entry name" value="O-ACETYLTRANSFERASE WECH"/>
    <property type="match status" value="1"/>
</dbReference>
<evidence type="ECO:0000256" key="4">
    <source>
        <dbReference type="ARBA" id="ARBA00022692"/>
    </source>
</evidence>
<dbReference type="STRING" id="225345.CLCHR_34110"/>
<keyword evidence="4 7" id="KW-0812">Transmembrane</keyword>
<comment type="similarity">
    <text evidence="2">Belongs to the acyltransferase 3 family.</text>
</comment>
<keyword evidence="3" id="KW-1003">Cell membrane</keyword>